<dbReference type="VEuPathDB" id="FungiDB:PLEOSDRAFT_158763"/>
<organism evidence="2 3">
    <name type="scientific">Pleurotus ostreatus (strain PC15)</name>
    <name type="common">Oyster mushroom</name>
    <dbReference type="NCBI Taxonomy" id="1137138"/>
    <lineage>
        <taxon>Eukaryota</taxon>
        <taxon>Fungi</taxon>
        <taxon>Dikarya</taxon>
        <taxon>Basidiomycota</taxon>
        <taxon>Agaricomycotina</taxon>
        <taxon>Agaricomycetes</taxon>
        <taxon>Agaricomycetidae</taxon>
        <taxon>Agaricales</taxon>
        <taxon>Pleurotineae</taxon>
        <taxon>Pleurotaceae</taxon>
        <taxon>Pleurotus</taxon>
    </lineage>
</organism>
<dbReference type="EMBL" id="KL198008">
    <property type="protein sequence ID" value="KDQ27353.1"/>
    <property type="molecule type" value="Genomic_DNA"/>
</dbReference>
<dbReference type="Proteomes" id="UP000027073">
    <property type="component" value="Unassembled WGS sequence"/>
</dbReference>
<dbReference type="OrthoDB" id="2900904at2759"/>
<feature type="chain" id="PRO_5001646614" evidence="1">
    <location>
        <begin position="22"/>
        <end position="172"/>
    </location>
</feature>
<protein>
    <submittedName>
        <fullName evidence="2">Uncharacterized protein</fullName>
    </submittedName>
</protein>
<dbReference type="InParanoid" id="A0A067NH78"/>
<name>A0A067NH78_PLEO1</name>
<keyword evidence="1" id="KW-0732">Signal</keyword>
<dbReference type="AlphaFoldDB" id="A0A067NH78"/>
<dbReference type="HOGENOM" id="CLU_1503604_0_0_1"/>
<accession>A0A067NH78</accession>
<gene>
    <name evidence="2" type="ORF">PLEOSDRAFT_158763</name>
</gene>
<evidence type="ECO:0000313" key="2">
    <source>
        <dbReference type="EMBL" id="KDQ27353.1"/>
    </source>
</evidence>
<feature type="signal peptide" evidence="1">
    <location>
        <begin position="1"/>
        <end position="21"/>
    </location>
</feature>
<evidence type="ECO:0000313" key="3">
    <source>
        <dbReference type="Proteomes" id="UP000027073"/>
    </source>
</evidence>
<evidence type="ECO:0000256" key="1">
    <source>
        <dbReference type="SAM" id="SignalP"/>
    </source>
</evidence>
<reference evidence="3" key="1">
    <citation type="journal article" date="2014" name="Proc. Natl. Acad. Sci. U.S.A.">
        <title>Extensive sampling of basidiomycete genomes demonstrates inadequacy of the white-rot/brown-rot paradigm for wood decay fungi.</title>
        <authorList>
            <person name="Riley R."/>
            <person name="Salamov A.A."/>
            <person name="Brown D.W."/>
            <person name="Nagy L.G."/>
            <person name="Floudas D."/>
            <person name="Held B.W."/>
            <person name="Levasseur A."/>
            <person name="Lombard V."/>
            <person name="Morin E."/>
            <person name="Otillar R."/>
            <person name="Lindquist E.A."/>
            <person name="Sun H."/>
            <person name="LaButti K.M."/>
            <person name="Schmutz J."/>
            <person name="Jabbour D."/>
            <person name="Luo H."/>
            <person name="Baker S.E."/>
            <person name="Pisabarro A.G."/>
            <person name="Walton J.D."/>
            <person name="Blanchette R.A."/>
            <person name="Henrissat B."/>
            <person name="Martin F."/>
            <person name="Cullen D."/>
            <person name="Hibbett D.S."/>
            <person name="Grigoriev I.V."/>
        </authorList>
    </citation>
    <scope>NUCLEOTIDE SEQUENCE [LARGE SCALE GENOMIC DNA]</scope>
    <source>
        <strain evidence="3">PC15</strain>
    </source>
</reference>
<sequence length="172" mass="18415">MIFQLEVFFFLFSLLSINVLAAPVNQGDHISILLPRVLTPAFSFTGNLTSFEIPPAGTDKESIKKNKKAVAQQSNRAQQQAVAQQLVSNVLTNAQPVLGLPDNLAVTILNNFHTSRSDQEKHITFSFNAPSCSGTCVGHAYNPVSSVTPGKGQPGKIFGSTGAAIFGDKDKK</sequence>
<proteinExistence type="predicted"/>